<feature type="transmembrane region" description="Helical" evidence="5">
    <location>
        <begin position="93"/>
        <end position="121"/>
    </location>
</feature>
<gene>
    <name evidence="7" type="ORF">WR25_12876</name>
</gene>
<feature type="transmembrane region" description="Helical" evidence="5">
    <location>
        <begin position="44"/>
        <end position="72"/>
    </location>
</feature>
<feature type="transmembrane region" description="Helical" evidence="5">
    <location>
        <begin position="127"/>
        <end position="151"/>
    </location>
</feature>
<evidence type="ECO:0000313" key="7">
    <source>
        <dbReference type="EMBL" id="PAV77099.1"/>
    </source>
</evidence>
<dbReference type="InterPro" id="IPR017452">
    <property type="entry name" value="GPCR_Rhodpsn_7TM"/>
</dbReference>
<dbReference type="SUPFAM" id="SSF81321">
    <property type="entry name" value="Family A G protein-coupled receptor-like"/>
    <property type="match status" value="1"/>
</dbReference>
<evidence type="ECO:0000259" key="6">
    <source>
        <dbReference type="PROSITE" id="PS50262"/>
    </source>
</evidence>
<proteinExistence type="predicted"/>
<evidence type="ECO:0000256" key="4">
    <source>
        <dbReference type="ARBA" id="ARBA00023136"/>
    </source>
</evidence>
<organism evidence="7 8">
    <name type="scientific">Diploscapter pachys</name>
    <dbReference type="NCBI Taxonomy" id="2018661"/>
    <lineage>
        <taxon>Eukaryota</taxon>
        <taxon>Metazoa</taxon>
        <taxon>Ecdysozoa</taxon>
        <taxon>Nematoda</taxon>
        <taxon>Chromadorea</taxon>
        <taxon>Rhabditida</taxon>
        <taxon>Rhabditina</taxon>
        <taxon>Rhabditomorpha</taxon>
        <taxon>Rhabditoidea</taxon>
        <taxon>Rhabditidae</taxon>
        <taxon>Diploscapter</taxon>
    </lineage>
</organism>
<evidence type="ECO:0000256" key="1">
    <source>
        <dbReference type="ARBA" id="ARBA00004370"/>
    </source>
</evidence>
<comment type="caution">
    <text evidence="7">The sequence shown here is derived from an EMBL/GenBank/DDBJ whole genome shotgun (WGS) entry which is preliminary data.</text>
</comment>
<dbReference type="Proteomes" id="UP000218231">
    <property type="component" value="Unassembled WGS sequence"/>
</dbReference>
<comment type="subcellular location">
    <subcellularLocation>
        <location evidence="1">Membrane</location>
    </subcellularLocation>
</comment>
<dbReference type="PROSITE" id="PS50262">
    <property type="entry name" value="G_PROTEIN_RECEP_F1_2"/>
    <property type="match status" value="1"/>
</dbReference>
<dbReference type="AlphaFoldDB" id="A0A2A2KT50"/>
<name>A0A2A2KT50_9BILA</name>
<accession>A0A2A2KT50</accession>
<dbReference type="GO" id="GO:0016020">
    <property type="term" value="C:membrane"/>
    <property type="evidence" value="ECO:0007669"/>
    <property type="project" value="UniProtKB-SubCell"/>
</dbReference>
<sequence>MYSEISVLNILRYWEIEWVIENEQLTIKNTSLRDNLLYKLCQEAIIYGIFIYTVPMAILLFLNVAIIPLIFSTDLVSFKVTIENARKSAEHRAARMTFCIFLLFFLCITLSISIRLFFLLYGDDMSYMWMIVLSNGLINYNALSSPIISFLCTRGFHDLFFDIRYPYGVTHKERLSLSQLFGSQDPCPYL</sequence>
<dbReference type="OrthoDB" id="5860339at2759"/>
<reference evidence="7 8" key="1">
    <citation type="journal article" date="2017" name="Curr. Biol.">
        <title>Genome architecture and evolution of a unichromosomal asexual nematode.</title>
        <authorList>
            <person name="Fradin H."/>
            <person name="Zegar C."/>
            <person name="Gutwein M."/>
            <person name="Lucas J."/>
            <person name="Kovtun M."/>
            <person name="Corcoran D."/>
            <person name="Baugh L.R."/>
            <person name="Kiontke K."/>
            <person name="Gunsalus K."/>
            <person name="Fitch D.H."/>
            <person name="Piano F."/>
        </authorList>
    </citation>
    <scope>NUCLEOTIDE SEQUENCE [LARGE SCALE GENOMIC DNA]</scope>
    <source>
        <strain evidence="7">PF1309</strain>
    </source>
</reference>
<dbReference type="EMBL" id="LIAE01007774">
    <property type="protein sequence ID" value="PAV77099.1"/>
    <property type="molecule type" value="Genomic_DNA"/>
</dbReference>
<dbReference type="Gene3D" id="1.20.1070.10">
    <property type="entry name" value="Rhodopsin 7-helix transmembrane proteins"/>
    <property type="match status" value="1"/>
</dbReference>
<evidence type="ECO:0000256" key="3">
    <source>
        <dbReference type="ARBA" id="ARBA00022989"/>
    </source>
</evidence>
<feature type="domain" description="G-protein coupled receptors family 1 profile" evidence="6">
    <location>
        <begin position="1"/>
        <end position="149"/>
    </location>
</feature>
<dbReference type="STRING" id="2018661.A0A2A2KT50"/>
<evidence type="ECO:0000256" key="2">
    <source>
        <dbReference type="ARBA" id="ARBA00022692"/>
    </source>
</evidence>
<evidence type="ECO:0000313" key="8">
    <source>
        <dbReference type="Proteomes" id="UP000218231"/>
    </source>
</evidence>
<protein>
    <recommendedName>
        <fullName evidence="6">G-protein coupled receptors family 1 profile domain-containing protein</fullName>
    </recommendedName>
</protein>
<evidence type="ECO:0000256" key="5">
    <source>
        <dbReference type="SAM" id="Phobius"/>
    </source>
</evidence>
<keyword evidence="8" id="KW-1185">Reference proteome</keyword>
<keyword evidence="4 5" id="KW-0472">Membrane</keyword>
<keyword evidence="3 5" id="KW-1133">Transmembrane helix</keyword>
<keyword evidence="2 5" id="KW-0812">Transmembrane</keyword>